<comment type="similarity">
    <text evidence="2">Belongs to the methyl-accepting chemotaxis (MCP) protein family.</text>
</comment>
<organism evidence="5 6">
    <name type="scientific">Leeia aquatica</name>
    <dbReference type="NCBI Taxonomy" id="2725557"/>
    <lineage>
        <taxon>Bacteria</taxon>
        <taxon>Pseudomonadati</taxon>
        <taxon>Pseudomonadota</taxon>
        <taxon>Betaproteobacteria</taxon>
        <taxon>Neisseriales</taxon>
        <taxon>Leeiaceae</taxon>
        <taxon>Leeia</taxon>
    </lineage>
</organism>
<sequence length="380" mass="41542">MSGVQHGGTIEQVKQMVSRLEHRSRDIGSITDTITQITKHTNLLALNAAIEAARAGEQGRGFAVVADEVRKLAERTATATAEISGMIQQIQQETGHAVEGVERAEQEAVLQKADAILAGEAATLSARFTRMATVADGLRHLLVSTVAAGCTLSREQINTQMRTLLGRYPELFALSSGWEPNALDQHDADYINQDGHDHSGRFLPYWNRANGQVALEPLANYDVPGENAWYELPRKLGRDVLMEPYYYQAAGQSVLMTSLMLPLVVNQRFLGVVGLDYALAQLQEEMHGKQPLGQGRFMLVSNEGAWVTHPDKLKLGKPARELPAALLQAIREGRPHQAMPSPHTAQLVQPVAFGDAPTPWALMLELPLNRSEASQTGPAR</sequence>
<dbReference type="GO" id="GO:0004888">
    <property type="term" value="F:transmembrane signaling receptor activity"/>
    <property type="evidence" value="ECO:0007669"/>
    <property type="project" value="InterPro"/>
</dbReference>
<dbReference type="RefSeq" id="WP_168878625.1">
    <property type="nucleotide sequence ID" value="NZ_JABAIM010000005.1"/>
</dbReference>
<reference evidence="5 6" key="1">
    <citation type="submission" date="2020-04" db="EMBL/GenBank/DDBJ databases">
        <title>Draft genome of Leeia sp. IMCC25680.</title>
        <authorList>
            <person name="Song J."/>
            <person name="Cho J.-C."/>
        </authorList>
    </citation>
    <scope>NUCLEOTIDE SEQUENCE [LARGE SCALE GENOMIC DNA]</scope>
    <source>
        <strain evidence="5 6">IMCC25680</strain>
    </source>
</reference>
<evidence type="ECO:0000256" key="2">
    <source>
        <dbReference type="ARBA" id="ARBA00029447"/>
    </source>
</evidence>
<dbReference type="GO" id="GO:0007165">
    <property type="term" value="P:signal transduction"/>
    <property type="evidence" value="ECO:0007669"/>
    <property type="project" value="UniProtKB-KW"/>
</dbReference>
<dbReference type="InterPro" id="IPR004090">
    <property type="entry name" value="Chemotax_Me-accpt_rcpt"/>
</dbReference>
<proteinExistence type="inferred from homology"/>
<name>A0A847S5C4_9NEIS</name>
<dbReference type="InterPro" id="IPR004089">
    <property type="entry name" value="MCPsignal_dom"/>
</dbReference>
<keyword evidence="6" id="KW-1185">Reference proteome</keyword>
<dbReference type="PANTHER" id="PTHR32089">
    <property type="entry name" value="METHYL-ACCEPTING CHEMOTAXIS PROTEIN MCPB"/>
    <property type="match status" value="1"/>
</dbReference>
<feature type="domain" description="Methyl-accepting transducer" evidence="4">
    <location>
        <begin position="1"/>
        <end position="165"/>
    </location>
</feature>
<comment type="caution">
    <text evidence="5">The sequence shown here is derived from an EMBL/GenBank/DDBJ whole genome shotgun (WGS) entry which is preliminary data.</text>
</comment>
<protein>
    <submittedName>
        <fullName evidence="5">Chemotaxis protein</fullName>
    </submittedName>
</protein>
<evidence type="ECO:0000256" key="1">
    <source>
        <dbReference type="ARBA" id="ARBA00023224"/>
    </source>
</evidence>
<dbReference type="Pfam" id="PF00015">
    <property type="entry name" value="MCPsignal"/>
    <property type="match status" value="1"/>
</dbReference>
<dbReference type="SMART" id="SM00283">
    <property type="entry name" value="MA"/>
    <property type="match status" value="1"/>
</dbReference>
<dbReference type="Gene3D" id="6.10.250.3200">
    <property type="match status" value="1"/>
</dbReference>
<dbReference type="PANTHER" id="PTHR32089:SF112">
    <property type="entry name" value="LYSOZYME-LIKE PROTEIN-RELATED"/>
    <property type="match status" value="1"/>
</dbReference>
<dbReference type="EMBL" id="JABAIM010000005">
    <property type="protein sequence ID" value="NLR76961.1"/>
    <property type="molecule type" value="Genomic_DNA"/>
</dbReference>
<evidence type="ECO:0000259" key="4">
    <source>
        <dbReference type="PROSITE" id="PS50111"/>
    </source>
</evidence>
<accession>A0A847S5C4</accession>
<dbReference type="GO" id="GO:0006935">
    <property type="term" value="P:chemotaxis"/>
    <property type="evidence" value="ECO:0007669"/>
    <property type="project" value="InterPro"/>
</dbReference>
<dbReference type="PRINTS" id="PR00260">
    <property type="entry name" value="CHEMTRNSDUCR"/>
</dbReference>
<evidence type="ECO:0000313" key="5">
    <source>
        <dbReference type="EMBL" id="NLR76961.1"/>
    </source>
</evidence>
<dbReference type="Gene3D" id="3.30.450.20">
    <property type="entry name" value="PAS domain"/>
    <property type="match status" value="2"/>
</dbReference>
<evidence type="ECO:0000313" key="6">
    <source>
        <dbReference type="Proteomes" id="UP000587991"/>
    </source>
</evidence>
<dbReference type="SUPFAM" id="SSF58104">
    <property type="entry name" value="Methyl-accepting chemotaxis protein (MCP) signaling domain"/>
    <property type="match status" value="1"/>
</dbReference>
<dbReference type="Proteomes" id="UP000587991">
    <property type="component" value="Unassembled WGS sequence"/>
</dbReference>
<dbReference type="CDD" id="cd12913">
    <property type="entry name" value="PDC1_MCP_like"/>
    <property type="match status" value="1"/>
</dbReference>
<keyword evidence="1 3" id="KW-0807">Transducer</keyword>
<dbReference type="GO" id="GO:0016020">
    <property type="term" value="C:membrane"/>
    <property type="evidence" value="ECO:0007669"/>
    <property type="project" value="InterPro"/>
</dbReference>
<dbReference type="AlphaFoldDB" id="A0A847S5C4"/>
<dbReference type="Pfam" id="PF22673">
    <property type="entry name" value="MCP-like_PDC_1"/>
    <property type="match status" value="1"/>
</dbReference>
<gene>
    <name evidence="5" type="ORF">HF682_17465</name>
</gene>
<dbReference type="PROSITE" id="PS50111">
    <property type="entry name" value="CHEMOTAXIS_TRANSDUC_2"/>
    <property type="match status" value="1"/>
</dbReference>
<evidence type="ECO:0000256" key="3">
    <source>
        <dbReference type="PROSITE-ProRule" id="PRU00284"/>
    </source>
</evidence>